<comment type="caution">
    <text evidence="1">The sequence shown here is derived from an EMBL/GenBank/DDBJ whole genome shotgun (WGS) entry which is preliminary data.</text>
</comment>
<accession>A0AAD4N719</accession>
<name>A0AAD4N719_9BILA</name>
<gene>
    <name evidence="1" type="ORF">DdX_06891</name>
</gene>
<keyword evidence="2" id="KW-1185">Reference proteome</keyword>
<reference evidence="1" key="1">
    <citation type="submission" date="2022-01" db="EMBL/GenBank/DDBJ databases">
        <title>Genome Sequence Resource for Two Populations of Ditylenchus destructor, the Migratory Endoparasitic Phytonematode.</title>
        <authorList>
            <person name="Zhang H."/>
            <person name="Lin R."/>
            <person name="Xie B."/>
        </authorList>
    </citation>
    <scope>NUCLEOTIDE SEQUENCE</scope>
    <source>
        <strain evidence="1">BazhouSP</strain>
    </source>
</reference>
<evidence type="ECO:0000313" key="2">
    <source>
        <dbReference type="Proteomes" id="UP001201812"/>
    </source>
</evidence>
<dbReference type="Proteomes" id="UP001201812">
    <property type="component" value="Unassembled WGS sequence"/>
</dbReference>
<proteinExistence type="predicted"/>
<evidence type="ECO:0000313" key="1">
    <source>
        <dbReference type="EMBL" id="KAI1717161.1"/>
    </source>
</evidence>
<dbReference type="EMBL" id="JAKKPZ010000009">
    <property type="protein sequence ID" value="KAI1717161.1"/>
    <property type="molecule type" value="Genomic_DNA"/>
</dbReference>
<sequence>MRLLVRKGAIEKYGRYVAISSDWSPGWIPAGIFHAYVATSPGWAPGLHNRKFSPFSSVSNPCLRSPSIIL</sequence>
<protein>
    <submittedName>
        <fullName evidence="1">Uncharacterized protein</fullName>
    </submittedName>
</protein>
<organism evidence="1 2">
    <name type="scientific">Ditylenchus destructor</name>
    <dbReference type="NCBI Taxonomy" id="166010"/>
    <lineage>
        <taxon>Eukaryota</taxon>
        <taxon>Metazoa</taxon>
        <taxon>Ecdysozoa</taxon>
        <taxon>Nematoda</taxon>
        <taxon>Chromadorea</taxon>
        <taxon>Rhabditida</taxon>
        <taxon>Tylenchina</taxon>
        <taxon>Tylenchomorpha</taxon>
        <taxon>Sphaerularioidea</taxon>
        <taxon>Anguinidae</taxon>
        <taxon>Anguininae</taxon>
        <taxon>Ditylenchus</taxon>
    </lineage>
</organism>
<dbReference type="AlphaFoldDB" id="A0AAD4N719"/>